<comment type="similarity">
    <text evidence="1">Belongs to the metallo-dependent hydrolases superfamily.</text>
</comment>
<dbReference type="OrthoDB" id="9787654at2"/>
<reference evidence="3 4" key="1">
    <citation type="submission" date="2018-05" db="EMBL/GenBank/DDBJ databases">
        <title>Novel Campyloabacter and Helicobacter Species and Strains.</title>
        <authorList>
            <person name="Mannion A.J."/>
            <person name="Shen Z."/>
            <person name="Fox J.G."/>
        </authorList>
    </citation>
    <scope>NUCLEOTIDE SEQUENCE [LARGE SCALE GENOMIC DNA]</scope>
    <source>
        <strain evidence="4">MIT17-670</strain>
    </source>
</reference>
<protein>
    <submittedName>
        <fullName evidence="3">Amidohydrolase</fullName>
    </submittedName>
</protein>
<dbReference type="InterPro" id="IPR052350">
    <property type="entry name" value="Metallo-dep_Lactonases"/>
</dbReference>
<evidence type="ECO:0000313" key="4">
    <source>
        <dbReference type="Proteomes" id="UP000310353"/>
    </source>
</evidence>
<sequence>MQKIFDTHLHLWNLQECPISWVNSYKELNQNFDFNQAIKEYKDFEFLGAMYVETNSDNKDKEALFALKLKKLYGLKLCLADLKHKEEICAFREVMHTSFKGAKRLFETDFKELVKILEKAQIVFEACLKNSELIFLEKFLRDNSNLKVVLDHMGSPDINCFDGYKKDLQRLKKFSNFYIKLSSPDHFSMQTSQEFIFELFSFLKENFSEDRFLFGSNYPVSKLSPNKWANLILKSEVFENLDAIFYQNALKIYKGG</sequence>
<dbReference type="PANTHER" id="PTHR43569:SF2">
    <property type="entry name" value="AMIDOHYDROLASE-RELATED DOMAIN-CONTAINING PROTEIN"/>
    <property type="match status" value="1"/>
</dbReference>
<keyword evidence="3" id="KW-0378">Hydrolase</keyword>
<organism evidence="3 4">
    <name type="scientific">Campylobacter aviculae</name>
    <dbReference type="NCBI Taxonomy" id="2510190"/>
    <lineage>
        <taxon>Bacteria</taxon>
        <taxon>Pseudomonadati</taxon>
        <taxon>Campylobacterota</taxon>
        <taxon>Epsilonproteobacteria</taxon>
        <taxon>Campylobacterales</taxon>
        <taxon>Campylobacteraceae</taxon>
        <taxon>Campylobacter</taxon>
    </lineage>
</organism>
<proteinExistence type="inferred from homology"/>
<evidence type="ECO:0000256" key="1">
    <source>
        <dbReference type="ARBA" id="ARBA00038310"/>
    </source>
</evidence>
<evidence type="ECO:0000313" key="3">
    <source>
        <dbReference type="EMBL" id="TKX31657.1"/>
    </source>
</evidence>
<dbReference type="InterPro" id="IPR032466">
    <property type="entry name" value="Metal_Hydrolase"/>
</dbReference>
<dbReference type="AlphaFoldDB" id="A0A4U7BTM2"/>
<dbReference type="EMBL" id="NXMA01000009">
    <property type="protein sequence ID" value="TKX31657.1"/>
    <property type="molecule type" value="Genomic_DNA"/>
</dbReference>
<dbReference type="SUPFAM" id="SSF51556">
    <property type="entry name" value="Metallo-dependent hydrolases"/>
    <property type="match status" value="1"/>
</dbReference>
<dbReference type="InterPro" id="IPR006680">
    <property type="entry name" value="Amidohydro-rel"/>
</dbReference>
<name>A0A4U7BTM2_9BACT</name>
<feature type="domain" description="Amidohydrolase-related" evidence="2">
    <location>
        <begin position="106"/>
        <end position="254"/>
    </location>
</feature>
<comment type="caution">
    <text evidence="3">The sequence shown here is derived from an EMBL/GenBank/DDBJ whole genome shotgun (WGS) entry which is preliminary data.</text>
</comment>
<dbReference type="Pfam" id="PF04909">
    <property type="entry name" value="Amidohydro_2"/>
    <property type="match status" value="1"/>
</dbReference>
<gene>
    <name evidence="3" type="ORF">CQA76_05955</name>
</gene>
<accession>A0A4U7BTM2</accession>
<dbReference type="PANTHER" id="PTHR43569">
    <property type="entry name" value="AMIDOHYDROLASE"/>
    <property type="match status" value="1"/>
</dbReference>
<dbReference type="Proteomes" id="UP000310353">
    <property type="component" value="Unassembled WGS sequence"/>
</dbReference>
<keyword evidence="4" id="KW-1185">Reference proteome</keyword>
<dbReference type="GO" id="GO:0016787">
    <property type="term" value="F:hydrolase activity"/>
    <property type="evidence" value="ECO:0007669"/>
    <property type="project" value="UniProtKB-KW"/>
</dbReference>
<evidence type="ECO:0000259" key="2">
    <source>
        <dbReference type="Pfam" id="PF04909"/>
    </source>
</evidence>
<dbReference type="Gene3D" id="3.20.20.140">
    <property type="entry name" value="Metal-dependent hydrolases"/>
    <property type="match status" value="1"/>
</dbReference>
<dbReference type="RefSeq" id="WP_137622511.1">
    <property type="nucleotide sequence ID" value="NZ_NXMA01000009.1"/>
</dbReference>